<dbReference type="AlphaFoldDB" id="A0A0F9QM55"/>
<evidence type="ECO:0000256" key="1">
    <source>
        <dbReference type="ARBA" id="ARBA00004275"/>
    </source>
</evidence>
<dbReference type="CDD" id="cd06558">
    <property type="entry name" value="crotonase-like"/>
    <property type="match status" value="1"/>
</dbReference>
<evidence type="ECO:0000256" key="4">
    <source>
        <dbReference type="SAM" id="Phobius"/>
    </source>
</evidence>
<gene>
    <name evidence="5" type="ORF">LCGC14_0702210</name>
</gene>
<dbReference type="Gene3D" id="3.90.226.10">
    <property type="entry name" value="2-enoyl-CoA Hydratase, Chain A, domain 1"/>
    <property type="match status" value="1"/>
</dbReference>
<keyword evidence="4" id="KW-0812">Transmembrane</keyword>
<accession>A0A0F9QM55</accession>
<dbReference type="GO" id="GO:0005777">
    <property type="term" value="C:peroxisome"/>
    <property type="evidence" value="ECO:0007669"/>
    <property type="project" value="UniProtKB-SubCell"/>
</dbReference>
<dbReference type="InterPro" id="IPR029045">
    <property type="entry name" value="ClpP/crotonase-like_dom_sf"/>
</dbReference>
<dbReference type="GO" id="GO:0004165">
    <property type="term" value="F:delta(3)-delta(2)-enoyl-CoA isomerase activity"/>
    <property type="evidence" value="ECO:0007669"/>
    <property type="project" value="UniProtKB-ARBA"/>
</dbReference>
<evidence type="ECO:0000256" key="2">
    <source>
        <dbReference type="ARBA" id="ARBA00023140"/>
    </source>
</evidence>
<dbReference type="SUPFAM" id="SSF52096">
    <property type="entry name" value="ClpP/crotonase"/>
    <property type="match status" value="1"/>
</dbReference>
<keyword evidence="4" id="KW-0472">Membrane</keyword>
<dbReference type="PANTHER" id="PTHR43684">
    <property type="match status" value="1"/>
</dbReference>
<comment type="subcellular location">
    <subcellularLocation>
        <location evidence="1">Peroxisome</location>
    </subcellularLocation>
</comment>
<dbReference type="PANTHER" id="PTHR43684:SF1">
    <property type="entry name" value="ENOYL-COA DELTA ISOMERASE 2"/>
    <property type="match status" value="1"/>
</dbReference>
<dbReference type="InterPro" id="IPR014748">
    <property type="entry name" value="Enoyl-CoA_hydra_C"/>
</dbReference>
<dbReference type="InterPro" id="IPR001753">
    <property type="entry name" value="Enoyl-CoA_hydra/iso"/>
</dbReference>
<organism evidence="5">
    <name type="scientific">marine sediment metagenome</name>
    <dbReference type="NCBI Taxonomy" id="412755"/>
    <lineage>
        <taxon>unclassified sequences</taxon>
        <taxon>metagenomes</taxon>
        <taxon>ecological metagenomes</taxon>
    </lineage>
</organism>
<keyword evidence="4" id="KW-1133">Transmembrane helix</keyword>
<comment type="caution">
    <text evidence="5">The sequence shown here is derived from an EMBL/GenBank/DDBJ whole genome shotgun (WGS) entry which is preliminary data.</text>
</comment>
<sequence>MSEQIIYKSENGVFHLILNRPEKRNALTRVMYAGIGEGIEKAEKDPKIRVILIYGNGKSFCAGNDLKDFQTTDKGTEERPAGGSEKRPAGDFMGSILKSKKPIIAAVHGFAIGVGVTMLLQFDLVYASKDCRFQFPFVNLGLVPEFGSTYRLPELVGYNRAAELFFFGDWFSAEEAEKMGFVNKLFPESELIKEITLLAEQLAEKPPEALRQTKALIKKFYSGNLEKLMPEEAAEFFRRQVSPEAQEAFRAFFERRKPDFSKFN</sequence>
<keyword evidence="2" id="KW-0576">Peroxisome</keyword>
<reference evidence="5" key="1">
    <citation type="journal article" date="2015" name="Nature">
        <title>Complex archaea that bridge the gap between prokaryotes and eukaryotes.</title>
        <authorList>
            <person name="Spang A."/>
            <person name="Saw J.H."/>
            <person name="Jorgensen S.L."/>
            <person name="Zaremba-Niedzwiedzka K."/>
            <person name="Martijn J."/>
            <person name="Lind A.E."/>
            <person name="van Eijk R."/>
            <person name="Schleper C."/>
            <person name="Guy L."/>
            <person name="Ettema T.J."/>
        </authorList>
    </citation>
    <scope>NUCLEOTIDE SEQUENCE</scope>
</reference>
<dbReference type="InterPro" id="IPR051053">
    <property type="entry name" value="ECH/Chromodomain_protein"/>
</dbReference>
<keyword evidence="3" id="KW-0413">Isomerase</keyword>
<dbReference type="EMBL" id="LAZR01001505">
    <property type="protein sequence ID" value="KKN43529.1"/>
    <property type="molecule type" value="Genomic_DNA"/>
</dbReference>
<proteinExistence type="predicted"/>
<dbReference type="Gene3D" id="1.10.12.10">
    <property type="entry name" value="Lyase 2-enoyl-coa Hydratase, Chain A, domain 2"/>
    <property type="match status" value="1"/>
</dbReference>
<name>A0A0F9QM55_9ZZZZ</name>
<evidence type="ECO:0008006" key="6">
    <source>
        <dbReference type="Google" id="ProtNLM"/>
    </source>
</evidence>
<evidence type="ECO:0000256" key="3">
    <source>
        <dbReference type="ARBA" id="ARBA00023235"/>
    </source>
</evidence>
<dbReference type="Pfam" id="PF00378">
    <property type="entry name" value="ECH_1"/>
    <property type="match status" value="1"/>
</dbReference>
<feature type="transmembrane region" description="Helical" evidence="4">
    <location>
        <begin position="103"/>
        <end position="122"/>
    </location>
</feature>
<protein>
    <recommendedName>
        <fullName evidence="6">Enoyl-CoA hydratase</fullName>
    </recommendedName>
</protein>
<evidence type="ECO:0000313" key="5">
    <source>
        <dbReference type="EMBL" id="KKN43529.1"/>
    </source>
</evidence>